<evidence type="ECO:0000313" key="1">
    <source>
        <dbReference type="EMBL" id="GAB0208065.1"/>
    </source>
</evidence>
<dbReference type="EMBL" id="BAAFJT010000248">
    <property type="protein sequence ID" value="GAB0208065.1"/>
    <property type="molecule type" value="Genomic_DNA"/>
</dbReference>
<comment type="caution">
    <text evidence="1">The sequence shown here is derived from an EMBL/GenBank/DDBJ whole genome shotgun (WGS) entry which is preliminary data.</text>
</comment>
<protein>
    <submittedName>
        <fullName evidence="1">cAMP-dependent protein kinase inhibitor alpha</fullName>
    </submittedName>
</protein>
<reference evidence="1 2" key="1">
    <citation type="submission" date="2024-06" db="EMBL/GenBank/DDBJ databases">
        <title>The draft genome of Grus japonensis, version 3.</title>
        <authorList>
            <person name="Nabeshima K."/>
            <person name="Suzuki S."/>
            <person name="Onuma M."/>
        </authorList>
    </citation>
    <scope>NUCLEOTIDE SEQUENCE [LARGE SCALE GENOMIC DNA]</scope>
    <source>
        <strain evidence="1 2">451A</strain>
    </source>
</reference>
<name>A0ABC9YFH7_GRUJA</name>
<dbReference type="GO" id="GO:0004860">
    <property type="term" value="F:protein kinase inhibitor activity"/>
    <property type="evidence" value="ECO:0007669"/>
    <property type="project" value="UniProtKB-KW"/>
</dbReference>
<sequence>MIKKPKILPVTPGSEPAETRTNIFINDLDEGTECTLSKFADDTKLGGVADDTPEDMLIIECTLSKFADNTKLCGGVNTLEGRDAIQRDLDRLERWACANCMKFNKAKGKVLHVGWGNPKHNYRLGREWIESSPEEKD</sequence>
<organism evidence="1 2">
    <name type="scientific">Grus japonensis</name>
    <name type="common">Japanese crane</name>
    <name type="synonym">Red-crowned crane</name>
    <dbReference type="NCBI Taxonomy" id="30415"/>
    <lineage>
        <taxon>Eukaryota</taxon>
        <taxon>Metazoa</taxon>
        <taxon>Chordata</taxon>
        <taxon>Craniata</taxon>
        <taxon>Vertebrata</taxon>
        <taxon>Euteleostomi</taxon>
        <taxon>Archelosauria</taxon>
        <taxon>Archosauria</taxon>
        <taxon>Dinosauria</taxon>
        <taxon>Saurischia</taxon>
        <taxon>Theropoda</taxon>
        <taxon>Coelurosauria</taxon>
        <taxon>Aves</taxon>
        <taxon>Neognathae</taxon>
        <taxon>Neoaves</taxon>
        <taxon>Gruiformes</taxon>
        <taxon>Gruidae</taxon>
        <taxon>Grus</taxon>
    </lineage>
</organism>
<dbReference type="PANTHER" id="PTHR33332">
    <property type="entry name" value="REVERSE TRANSCRIPTASE DOMAIN-CONTAINING PROTEIN"/>
    <property type="match status" value="1"/>
</dbReference>
<keyword evidence="1" id="KW-0649">Protein kinase inhibitor</keyword>
<dbReference type="Proteomes" id="UP001623348">
    <property type="component" value="Unassembled WGS sequence"/>
</dbReference>
<accession>A0ABC9YFH7</accession>
<evidence type="ECO:0000313" key="2">
    <source>
        <dbReference type="Proteomes" id="UP001623348"/>
    </source>
</evidence>
<proteinExistence type="predicted"/>
<keyword evidence="2" id="KW-1185">Reference proteome</keyword>
<dbReference type="AlphaFoldDB" id="A0ABC9YFH7"/>
<gene>
    <name evidence="1" type="ORF">GRJ2_003272200</name>
</gene>